<feature type="domain" description="Thiamine pyrophosphate enzyme N-terminal TPP-binding" evidence="7">
    <location>
        <begin position="9"/>
        <end position="119"/>
    </location>
</feature>
<dbReference type="Gene3D" id="3.40.50.1220">
    <property type="entry name" value="TPP-binding domain"/>
    <property type="match status" value="1"/>
</dbReference>
<dbReference type="GO" id="GO:0030976">
    <property type="term" value="F:thiamine pyrophosphate binding"/>
    <property type="evidence" value="ECO:0007669"/>
    <property type="project" value="InterPro"/>
</dbReference>
<dbReference type="AlphaFoldDB" id="A0A6J6BGB1"/>
<reference evidence="9" key="1">
    <citation type="submission" date="2020-05" db="EMBL/GenBank/DDBJ databases">
        <authorList>
            <person name="Chiriac C."/>
            <person name="Salcher M."/>
            <person name="Ghai R."/>
            <person name="Kavagutti S V."/>
        </authorList>
    </citation>
    <scope>NUCLEOTIDE SEQUENCE</scope>
</reference>
<evidence type="ECO:0000256" key="5">
    <source>
        <dbReference type="ARBA" id="ARBA00023211"/>
    </source>
</evidence>
<evidence type="ECO:0000259" key="8">
    <source>
        <dbReference type="Pfam" id="PF16582"/>
    </source>
</evidence>
<dbReference type="PANTHER" id="PTHR42916:SF1">
    <property type="entry name" value="PROTEIN PHYLLO, CHLOROPLASTIC"/>
    <property type="match status" value="1"/>
</dbReference>
<keyword evidence="5" id="KW-0464">Manganese</keyword>
<keyword evidence="1" id="KW-0808">Transferase</keyword>
<dbReference type="HAMAP" id="MF_01659">
    <property type="entry name" value="MenD"/>
    <property type="match status" value="1"/>
</dbReference>
<evidence type="ECO:0000256" key="2">
    <source>
        <dbReference type="ARBA" id="ARBA00022723"/>
    </source>
</evidence>
<keyword evidence="3" id="KW-0460">Magnesium</keyword>
<feature type="domain" description="Menaquinone biosynthesis protein MenD middle" evidence="8">
    <location>
        <begin position="200"/>
        <end position="371"/>
    </location>
</feature>
<dbReference type="InterPro" id="IPR032264">
    <property type="entry name" value="MenD_middle"/>
</dbReference>
<dbReference type="GO" id="GO:0046872">
    <property type="term" value="F:metal ion binding"/>
    <property type="evidence" value="ECO:0007669"/>
    <property type="project" value="UniProtKB-KW"/>
</dbReference>
<dbReference type="EMBL" id="CAEZSR010000002">
    <property type="protein sequence ID" value="CAB4538016.1"/>
    <property type="molecule type" value="Genomic_DNA"/>
</dbReference>
<keyword evidence="2" id="KW-0479">Metal-binding</keyword>
<dbReference type="InterPro" id="IPR004433">
    <property type="entry name" value="MenaQ_synth_MenD"/>
</dbReference>
<dbReference type="GO" id="GO:0070204">
    <property type="term" value="F:2-succinyl-5-enolpyruvyl-6-hydroxy-3-cyclohexene-1-carboxylic-acid synthase activity"/>
    <property type="evidence" value="ECO:0007669"/>
    <property type="project" value="InterPro"/>
</dbReference>
<evidence type="ECO:0000256" key="1">
    <source>
        <dbReference type="ARBA" id="ARBA00022679"/>
    </source>
</evidence>
<dbReference type="SUPFAM" id="SSF52518">
    <property type="entry name" value="Thiamin diphosphate-binding fold (THDP-binding)"/>
    <property type="match status" value="2"/>
</dbReference>
<dbReference type="Pfam" id="PF16582">
    <property type="entry name" value="TPP_enzyme_M_2"/>
    <property type="match status" value="1"/>
</dbReference>
<dbReference type="PANTHER" id="PTHR42916">
    <property type="entry name" value="2-SUCCINYL-5-ENOLPYRUVYL-6-HYDROXY-3-CYCLOHEXENE-1-CARBOXYLATE SYNTHASE"/>
    <property type="match status" value="1"/>
</dbReference>
<dbReference type="InterPro" id="IPR012001">
    <property type="entry name" value="Thiamin_PyroP_enz_TPP-bd_dom"/>
</dbReference>
<dbReference type="Pfam" id="PF02776">
    <property type="entry name" value="TPP_enzyme_N"/>
    <property type="match status" value="1"/>
</dbReference>
<gene>
    <name evidence="9" type="ORF">UFOPK1493_00109</name>
</gene>
<sequence>MQATFCATLVDQWVRDGVTHAMIAPGSRSTPMALSIAASPELHVEVFHDERSAAFAALGAGLASGRPALLLCTSGTAAAHFHAAVVEAHLSDVPVLVLTADRPPELRDVGAPQTIDQTKLYGDAVRWFHDPGVPDADRASTWRALARHALARTLGVRRGPVHLDLPFREPLVGESRDLPAPHLGRLLVDAPALRLGALSMQLDRERGVIVAGRGVDDPAAVSALSVATGWPILADPRSGCRRSPGAVTAFDSVLRHDDFAASHVPEVVVHLGEPPASKVLASWLAESGAIQVRVTDTDRWIDPAHTVAHRVVAPIGEFCTRLAGELRGAGGSDWRERWIRVSAIADDRLAAELDVPAVLTEPAVARAVSRQRGHVVVASSMPVRDLEWFGAPDQTASVWSNRGANGIDGTVATAIGIASVTGEPVTVLLGDVALLHDASSLTALARRDVTVRIVVVDNDGGGIFSFLPQAGALGESRFEQLFGTPHGTDLVALAQAHGLPADVAGDAGSLAELLDRPGSRVVVVRTDRRDNVVEHARLHACVTDAMRPR</sequence>
<evidence type="ECO:0000259" key="6">
    <source>
        <dbReference type="Pfam" id="PF02775"/>
    </source>
</evidence>
<proteinExistence type="inferred from homology"/>
<protein>
    <submittedName>
        <fullName evidence="9">Unannotated protein</fullName>
    </submittedName>
</protein>
<evidence type="ECO:0000259" key="7">
    <source>
        <dbReference type="Pfam" id="PF02776"/>
    </source>
</evidence>
<dbReference type="Pfam" id="PF02775">
    <property type="entry name" value="TPP_enzyme_C"/>
    <property type="match status" value="1"/>
</dbReference>
<feature type="domain" description="Thiamine pyrophosphate enzyme TPP-binding" evidence="6">
    <location>
        <begin position="403"/>
        <end position="514"/>
    </location>
</feature>
<dbReference type="InterPro" id="IPR011766">
    <property type="entry name" value="TPP_enzyme_TPP-bd"/>
</dbReference>
<dbReference type="CDD" id="cd02009">
    <property type="entry name" value="TPP_SHCHC_synthase"/>
    <property type="match status" value="1"/>
</dbReference>
<accession>A0A6J6BGB1</accession>
<evidence type="ECO:0000256" key="3">
    <source>
        <dbReference type="ARBA" id="ARBA00022842"/>
    </source>
</evidence>
<dbReference type="GO" id="GO:0009234">
    <property type="term" value="P:menaquinone biosynthetic process"/>
    <property type="evidence" value="ECO:0007669"/>
    <property type="project" value="InterPro"/>
</dbReference>
<name>A0A6J6BGB1_9ZZZZ</name>
<dbReference type="PIRSF" id="PIRSF004983">
    <property type="entry name" value="MenD"/>
    <property type="match status" value="1"/>
</dbReference>
<dbReference type="Gene3D" id="3.40.50.970">
    <property type="match status" value="2"/>
</dbReference>
<dbReference type="NCBIfam" id="TIGR00173">
    <property type="entry name" value="menD"/>
    <property type="match status" value="1"/>
</dbReference>
<dbReference type="InterPro" id="IPR029035">
    <property type="entry name" value="DHS-like_NAD/FAD-binding_dom"/>
</dbReference>
<dbReference type="InterPro" id="IPR029061">
    <property type="entry name" value="THDP-binding"/>
</dbReference>
<organism evidence="9">
    <name type="scientific">freshwater metagenome</name>
    <dbReference type="NCBI Taxonomy" id="449393"/>
    <lineage>
        <taxon>unclassified sequences</taxon>
        <taxon>metagenomes</taxon>
        <taxon>ecological metagenomes</taxon>
    </lineage>
</organism>
<dbReference type="SUPFAM" id="SSF52467">
    <property type="entry name" value="DHS-like NAD/FAD-binding domain"/>
    <property type="match status" value="1"/>
</dbReference>
<keyword evidence="4" id="KW-0786">Thiamine pyrophosphate</keyword>
<evidence type="ECO:0000313" key="9">
    <source>
        <dbReference type="EMBL" id="CAB4538016.1"/>
    </source>
</evidence>
<evidence type="ECO:0000256" key="4">
    <source>
        <dbReference type="ARBA" id="ARBA00023052"/>
    </source>
</evidence>